<feature type="compositionally biased region" description="Pro residues" evidence="1">
    <location>
        <begin position="60"/>
        <end position="82"/>
    </location>
</feature>
<organism evidence="2 3">
    <name type="scientific">Lentinula edodes</name>
    <name type="common">Shiitake mushroom</name>
    <name type="synonym">Lentinus edodes</name>
    <dbReference type="NCBI Taxonomy" id="5353"/>
    <lineage>
        <taxon>Eukaryota</taxon>
        <taxon>Fungi</taxon>
        <taxon>Dikarya</taxon>
        <taxon>Basidiomycota</taxon>
        <taxon>Agaricomycotina</taxon>
        <taxon>Agaricomycetes</taxon>
        <taxon>Agaricomycetidae</taxon>
        <taxon>Agaricales</taxon>
        <taxon>Marasmiineae</taxon>
        <taxon>Omphalotaceae</taxon>
        <taxon>Lentinula</taxon>
    </lineage>
</organism>
<keyword evidence="3" id="KW-1185">Reference proteome</keyword>
<dbReference type="AlphaFoldDB" id="A0A1Q3E156"/>
<name>A0A1Q3E156_LENED</name>
<accession>A0A1Q3E156</accession>
<evidence type="ECO:0000313" key="3">
    <source>
        <dbReference type="Proteomes" id="UP000188533"/>
    </source>
</evidence>
<reference evidence="2 3" key="2">
    <citation type="submission" date="2017-02" db="EMBL/GenBank/DDBJ databases">
        <title>A genome survey and senescence transcriptome analysis in Lentinula edodes.</title>
        <authorList>
            <person name="Sakamoto Y."/>
            <person name="Nakade K."/>
            <person name="Sato S."/>
            <person name="Yoshida Y."/>
            <person name="Miyazaki K."/>
            <person name="Natsume S."/>
            <person name="Konno N."/>
        </authorList>
    </citation>
    <scope>NUCLEOTIDE SEQUENCE [LARGE SCALE GENOMIC DNA]</scope>
    <source>
        <strain evidence="2 3">NBRC 111202</strain>
    </source>
</reference>
<dbReference type="EMBL" id="BDGU01000048">
    <property type="protein sequence ID" value="GAW00988.1"/>
    <property type="molecule type" value="Genomic_DNA"/>
</dbReference>
<reference evidence="2 3" key="1">
    <citation type="submission" date="2016-08" db="EMBL/GenBank/DDBJ databases">
        <authorList>
            <consortium name="Lentinula edodes genome sequencing consortium"/>
            <person name="Sakamoto Y."/>
            <person name="Nakade K."/>
            <person name="Sato S."/>
            <person name="Yoshida Y."/>
            <person name="Miyazaki K."/>
            <person name="Natsume S."/>
            <person name="Konno N."/>
        </authorList>
    </citation>
    <scope>NUCLEOTIDE SEQUENCE [LARGE SCALE GENOMIC DNA]</scope>
    <source>
        <strain evidence="2 3">NBRC 111202</strain>
    </source>
</reference>
<proteinExistence type="predicted"/>
<dbReference type="Gene3D" id="2.60.120.620">
    <property type="entry name" value="q2cbj1_9rhob like domain"/>
    <property type="match status" value="1"/>
</dbReference>
<gene>
    <name evidence="2" type="ORF">LENED_002553</name>
</gene>
<sequence>MMAEDSDSRENHTQILQIRGLPYFISPSSPLSSSSSQTSSSDSSDSEPSTQNLASLRPQQEPPQPQRLRGPPPTRRPLRPLYPAPSLSLLPLQIFFPQAEGATDPHNLTTRNAIIAVQSYLHRLPQFRDRRMTFRNQYLSFERGMVHFKAALLVQAASSAGCCEGRVRVIRECLRIARALSMILISMASSASSVIARIRESVEDFSFTNGTCNVPHEFCHFYFKRQLESTEAKFLDTANATKEQLASWISVCEPAPFGQGTETFLDKSYRKALKLNLLQFATPFDLASTIILHSIQQDLVETDTALRRMIRAEPYKLNVYNESSFFKPHRDTPCGPNMLGSLVIIFRTTHEGGELILTENNKS</sequence>
<protein>
    <submittedName>
        <fullName evidence="2">Uncharacterized protein</fullName>
    </submittedName>
</protein>
<evidence type="ECO:0000313" key="2">
    <source>
        <dbReference type="EMBL" id="GAW00988.1"/>
    </source>
</evidence>
<feature type="compositionally biased region" description="Low complexity" evidence="1">
    <location>
        <begin position="26"/>
        <end position="59"/>
    </location>
</feature>
<dbReference type="Proteomes" id="UP000188533">
    <property type="component" value="Unassembled WGS sequence"/>
</dbReference>
<dbReference type="PANTHER" id="PTHR33099:SF14">
    <property type="entry name" value="PROLYL 4-HYDROXYLASE ALPHA SUBUNIT FE(2+) 2OG DIOXYGENASE DOMAIN-CONTAINING PROTEIN"/>
    <property type="match status" value="1"/>
</dbReference>
<dbReference type="PANTHER" id="PTHR33099">
    <property type="entry name" value="FE2OG DIOXYGENASE DOMAIN-CONTAINING PROTEIN"/>
    <property type="match status" value="1"/>
</dbReference>
<feature type="region of interest" description="Disordered" evidence="1">
    <location>
        <begin position="26"/>
        <end position="82"/>
    </location>
</feature>
<comment type="caution">
    <text evidence="2">The sequence shown here is derived from an EMBL/GenBank/DDBJ whole genome shotgun (WGS) entry which is preliminary data.</text>
</comment>
<evidence type="ECO:0000256" key="1">
    <source>
        <dbReference type="SAM" id="MobiDB-lite"/>
    </source>
</evidence>